<dbReference type="Pfam" id="PF02541">
    <property type="entry name" value="Ppx-GppA"/>
    <property type="match status" value="1"/>
</dbReference>
<dbReference type="GO" id="GO:0016462">
    <property type="term" value="F:pyrophosphatase activity"/>
    <property type="evidence" value="ECO:0007669"/>
    <property type="project" value="TreeGrafter"/>
</dbReference>
<dbReference type="PANTHER" id="PTHR30005">
    <property type="entry name" value="EXOPOLYPHOSPHATASE"/>
    <property type="match status" value="1"/>
</dbReference>
<evidence type="ECO:0000313" key="2">
    <source>
        <dbReference type="EMBL" id="WNM60442.1"/>
    </source>
</evidence>
<gene>
    <name evidence="2" type="ORF">PQG83_11780</name>
</gene>
<dbReference type="Gene3D" id="3.30.420.40">
    <property type="match status" value="1"/>
</dbReference>
<dbReference type="InterPro" id="IPR003695">
    <property type="entry name" value="Ppx_GppA_N"/>
</dbReference>
<evidence type="ECO:0000259" key="1">
    <source>
        <dbReference type="Pfam" id="PF02541"/>
    </source>
</evidence>
<reference evidence="2 3" key="1">
    <citation type="submission" date="2023-01" db="EMBL/GenBank/DDBJ databases">
        <title>Cultivation and genomic characterization of new, ubiquitous marine nitrite-oxidizing bacteria from the Nitrospirales.</title>
        <authorList>
            <person name="Mueller A.J."/>
            <person name="Daebeler A."/>
            <person name="Herbold C.W."/>
            <person name="Kirkegaard R.H."/>
            <person name="Daims H."/>
        </authorList>
    </citation>
    <scope>NUCLEOTIDE SEQUENCE [LARGE SCALE GENOMIC DNA]</scope>
    <source>
        <strain evidence="2 3">DK</strain>
    </source>
</reference>
<feature type="domain" description="Ppx/GppA phosphatase N-terminal" evidence="1">
    <location>
        <begin position="23"/>
        <end position="305"/>
    </location>
</feature>
<accession>A0AA96GFY1</accession>
<dbReference type="InterPro" id="IPR050273">
    <property type="entry name" value="GppA/Ppx_hydrolase"/>
</dbReference>
<dbReference type="Gene3D" id="3.30.420.150">
    <property type="entry name" value="Exopolyphosphatase. Domain 2"/>
    <property type="match status" value="1"/>
</dbReference>
<dbReference type="CDD" id="cd24054">
    <property type="entry name" value="ASKHA_NBD_AaPPX-GppA_MtPPX2-like"/>
    <property type="match status" value="1"/>
</dbReference>
<keyword evidence="3" id="KW-1185">Reference proteome</keyword>
<protein>
    <submittedName>
        <fullName evidence="2">Ppx/GppA phosphatase family protein</fullName>
    </submittedName>
</protein>
<organism evidence="2 3">
    <name type="scientific">Candidatus Nitrospira neomarina</name>
    <dbReference type="NCBI Taxonomy" id="3020899"/>
    <lineage>
        <taxon>Bacteria</taxon>
        <taxon>Pseudomonadati</taxon>
        <taxon>Nitrospirota</taxon>
        <taxon>Nitrospiria</taxon>
        <taxon>Nitrospirales</taxon>
        <taxon>Nitrospiraceae</taxon>
        <taxon>Nitrospira</taxon>
    </lineage>
</organism>
<dbReference type="PANTHER" id="PTHR30005:SF0">
    <property type="entry name" value="RETROGRADE REGULATION PROTEIN 2"/>
    <property type="match status" value="1"/>
</dbReference>
<dbReference type="AlphaFoldDB" id="A0AA96GFY1"/>
<dbReference type="InterPro" id="IPR043129">
    <property type="entry name" value="ATPase_NBD"/>
</dbReference>
<dbReference type="EMBL" id="CP116968">
    <property type="protein sequence ID" value="WNM60442.1"/>
    <property type="molecule type" value="Genomic_DNA"/>
</dbReference>
<dbReference type="Proteomes" id="UP001302494">
    <property type="component" value="Chromosome"/>
</dbReference>
<dbReference type="SUPFAM" id="SSF53067">
    <property type="entry name" value="Actin-like ATPase domain"/>
    <property type="match status" value="2"/>
</dbReference>
<evidence type="ECO:0000313" key="3">
    <source>
        <dbReference type="Proteomes" id="UP001302494"/>
    </source>
</evidence>
<dbReference type="KEGG" id="nneo:PQG83_11780"/>
<proteinExistence type="predicted"/>
<dbReference type="RefSeq" id="WP_312741169.1">
    <property type="nucleotide sequence ID" value="NZ_CP116968.1"/>
</dbReference>
<name>A0AA96GFY1_9BACT</name>
<sequence>MLLAGIDIGTLTCRLLVAEVNPPGEMTVVDGDRRILRLGEGVDQNRRLSQAAMDRVVSTLKDWKKQTAKYPLNGVAVVATSAVRESENRKDFLALVTQETGWEVEVLTGEEEARRTLLGIRFGLPPAIANFLGLDIGGGSTECILAHSGMAPAVISLDLGVVRLLERVLRLDPPTFQEISQAEACIDEELAKVSKAFGTFSGIPLVGTAGSVTTLAAMSQGLPRYESARVHNYELTLSTIKGLEQDLITKTGPQRLAMPGLEPGREFVIVAGTVILRRIMETFGFDKCLVSDFGLREGILVDKASKLKNVE</sequence>